<evidence type="ECO:0000313" key="2">
    <source>
        <dbReference type="EMBL" id="CAD7238182.1"/>
    </source>
</evidence>
<dbReference type="InterPro" id="IPR033134">
    <property type="entry name" value="Asp/Glu_racemase_AS_2"/>
</dbReference>
<gene>
    <name evidence="2" type="ORF">CTOB1V02_LOCUS15997</name>
</gene>
<keyword evidence="1" id="KW-0413">Isomerase</keyword>
<dbReference type="SUPFAM" id="SSF53681">
    <property type="entry name" value="Aspartate/glutamate racemase"/>
    <property type="match status" value="2"/>
</dbReference>
<dbReference type="PANTHER" id="PTHR21198">
    <property type="entry name" value="GLUTAMATE RACEMASE"/>
    <property type="match status" value="1"/>
</dbReference>
<proteinExistence type="predicted"/>
<accession>A0A7R8ZV43</accession>
<reference evidence="2" key="1">
    <citation type="submission" date="2020-11" db="EMBL/GenBank/DDBJ databases">
        <authorList>
            <person name="Tran Van P."/>
        </authorList>
    </citation>
    <scope>NUCLEOTIDE SEQUENCE</scope>
</reference>
<organism evidence="2">
    <name type="scientific">Cyprideis torosa</name>
    <dbReference type="NCBI Taxonomy" id="163714"/>
    <lineage>
        <taxon>Eukaryota</taxon>
        <taxon>Metazoa</taxon>
        <taxon>Ecdysozoa</taxon>
        <taxon>Arthropoda</taxon>
        <taxon>Crustacea</taxon>
        <taxon>Oligostraca</taxon>
        <taxon>Ostracoda</taxon>
        <taxon>Podocopa</taxon>
        <taxon>Podocopida</taxon>
        <taxon>Cytherocopina</taxon>
        <taxon>Cytheroidea</taxon>
        <taxon>Cytherideidae</taxon>
        <taxon>Cyprideis</taxon>
    </lineage>
</organism>
<dbReference type="OrthoDB" id="408517at2759"/>
<sequence>MSEKAIGVFDSGMGGLTVAREVKRILPRENIIYFGDTMHVPYGDKSKETVVHYSTEITNFLLQENCKAIRKIRRLNPHLEVMELATPLFVPIIEEGFVNTDISKAAIQTYLSHKKLQNIDSLILGCTHYPLLSQEISKHLSAGVKIINSPLIVANTIARQLKDRNIANLSEKDPSYVFYVSDLTRSFQKQAKRFFGKEISLMEKKLNS</sequence>
<dbReference type="InterPro" id="IPR001920">
    <property type="entry name" value="Asp/Glu_race"/>
</dbReference>
<protein>
    <submittedName>
        <fullName evidence="2">Uncharacterized protein</fullName>
    </submittedName>
</protein>
<dbReference type="AlphaFoldDB" id="A0A7R8ZV43"/>
<dbReference type="PROSITE" id="PS00924">
    <property type="entry name" value="ASP_GLU_RACEMASE_2"/>
    <property type="match status" value="1"/>
</dbReference>
<dbReference type="Gene3D" id="3.40.50.1860">
    <property type="match status" value="2"/>
</dbReference>
<dbReference type="EMBL" id="OB697483">
    <property type="protein sequence ID" value="CAD7238182.1"/>
    <property type="molecule type" value="Genomic_DNA"/>
</dbReference>
<evidence type="ECO:0000256" key="1">
    <source>
        <dbReference type="ARBA" id="ARBA00023235"/>
    </source>
</evidence>
<dbReference type="GO" id="GO:0047661">
    <property type="term" value="F:amino-acid racemase activity"/>
    <property type="evidence" value="ECO:0007669"/>
    <property type="project" value="TreeGrafter"/>
</dbReference>
<dbReference type="PANTHER" id="PTHR21198:SF3">
    <property type="entry name" value="GLUTAMATE RACEMASE"/>
    <property type="match status" value="1"/>
</dbReference>
<name>A0A7R8ZV43_9CRUS</name>